<comment type="caution">
    <text evidence="4">The sequence shown here is derived from an EMBL/GenBank/DDBJ whole genome shotgun (WGS) entry which is preliminary data.</text>
</comment>
<dbReference type="InterPro" id="IPR058330">
    <property type="entry name" value="DUF8017"/>
</dbReference>
<evidence type="ECO:0000313" key="5">
    <source>
        <dbReference type="Proteomes" id="UP001500449"/>
    </source>
</evidence>
<protein>
    <recommendedName>
        <fullName evidence="3">DUF8017 domain-containing protein</fullName>
    </recommendedName>
</protein>
<keyword evidence="2" id="KW-0472">Membrane</keyword>
<dbReference type="Pfam" id="PF26056">
    <property type="entry name" value="DUF8017"/>
    <property type="match status" value="1"/>
</dbReference>
<gene>
    <name evidence="4" type="ORF">GCM10009836_04710</name>
</gene>
<dbReference type="RefSeq" id="WP_344411843.1">
    <property type="nucleotide sequence ID" value="NZ_BAAAQK010000002.1"/>
</dbReference>
<feature type="transmembrane region" description="Helical" evidence="2">
    <location>
        <begin position="64"/>
        <end position="87"/>
    </location>
</feature>
<evidence type="ECO:0000256" key="1">
    <source>
        <dbReference type="SAM" id="MobiDB-lite"/>
    </source>
</evidence>
<name>A0ABN2MJT3_9PSEU</name>
<accession>A0ABN2MJT3</accession>
<evidence type="ECO:0000259" key="3">
    <source>
        <dbReference type="Pfam" id="PF26056"/>
    </source>
</evidence>
<organism evidence="4 5">
    <name type="scientific">Pseudonocardia ailaonensis</name>
    <dbReference type="NCBI Taxonomy" id="367279"/>
    <lineage>
        <taxon>Bacteria</taxon>
        <taxon>Bacillati</taxon>
        <taxon>Actinomycetota</taxon>
        <taxon>Actinomycetes</taxon>
        <taxon>Pseudonocardiales</taxon>
        <taxon>Pseudonocardiaceae</taxon>
        <taxon>Pseudonocardia</taxon>
    </lineage>
</organism>
<keyword evidence="2" id="KW-1133">Transmembrane helix</keyword>
<feature type="domain" description="DUF8017" evidence="3">
    <location>
        <begin position="92"/>
        <end position="266"/>
    </location>
</feature>
<evidence type="ECO:0000313" key="4">
    <source>
        <dbReference type="EMBL" id="GAA1829883.1"/>
    </source>
</evidence>
<feature type="compositionally biased region" description="Pro residues" evidence="1">
    <location>
        <begin position="29"/>
        <end position="58"/>
    </location>
</feature>
<proteinExistence type="predicted"/>
<reference evidence="4 5" key="1">
    <citation type="journal article" date="2019" name="Int. J. Syst. Evol. Microbiol.">
        <title>The Global Catalogue of Microorganisms (GCM) 10K type strain sequencing project: providing services to taxonomists for standard genome sequencing and annotation.</title>
        <authorList>
            <consortium name="The Broad Institute Genomics Platform"/>
            <consortium name="The Broad Institute Genome Sequencing Center for Infectious Disease"/>
            <person name="Wu L."/>
            <person name="Ma J."/>
        </authorList>
    </citation>
    <scope>NUCLEOTIDE SEQUENCE [LARGE SCALE GENOMIC DNA]</scope>
    <source>
        <strain evidence="4 5">JCM 16009</strain>
    </source>
</reference>
<keyword evidence="5" id="KW-1185">Reference proteome</keyword>
<evidence type="ECO:0000256" key="2">
    <source>
        <dbReference type="SAM" id="Phobius"/>
    </source>
</evidence>
<dbReference type="EMBL" id="BAAAQK010000002">
    <property type="protein sequence ID" value="GAA1829883.1"/>
    <property type="molecule type" value="Genomic_DNA"/>
</dbReference>
<keyword evidence="2" id="KW-0812">Transmembrane</keyword>
<sequence>MSGPEPPEPTDPDLPRWPGQRYPAVPGRPGEPPLPSPADPLPPGHPWAPAPPAPPAPPRARRRIAPAVAAVVVLVLAALGGGAYLIADTFGPRVPAGFRTVGEPWIGYAVPGDWTAVPGDGPRTLGVTFSGGATGPSYECRGGHYVRGVVSSALVRTSADPSVTARRFANGFGRSFYTGLGGQLPRLQTGAPQQVRIGEVTAVLVEVTSTATADAGCLAGSGTTFVLAVPVAGGTAVLVANADREGGPDTPALTSHEALRAVVDSVTLPDR</sequence>
<dbReference type="Proteomes" id="UP001500449">
    <property type="component" value="Unassembled WGS sequence"/>
</dbReference>
<feature type="region of interest" description="Disordered" evidence="1">
    <location>
        <begin position="1"/>
        <end position="60"/>
    </location>
</feature>